<feature type="region of interest" description="Disordered" evidence="1">
    <location>
        <begin position="849"/>
        <end position="892"/>
    </location>
</feature>
<organism evidence="2 3">
    <name type="scientific">Panagrellus redivivus</name>
    <name type="common">Microworm</name>
    <dbReference type="NCBI Taxonomy" id="6233"/>
    <lineage>
        <taxon>Eukaryota</taxon>
        <taxon>Metazoa</taxon>
        <taxon>Ecdysozoa</taxon>
        <taxon>Nematoda</taxon>
        <taxon>Chromadorea</taxon>
        <taxon>Rhabditida</taxon>
        <taxon>Tylenchina</taxon>
        <taxon>Panagrolaimomorpha</taxon>
        <taxon>Panagrolaimoidea</taxon>
        <taxon>Panagrolaimidae</taxon>
        <taxon>Panagrellus</taxon>
    </lineage>
</organism>
<feature type="compositionally biased region" description="Low complexity" evidence="1">
    <location>
        <begin position="225"/>
        <end position="235"/>
    </location>
</feature>
<feature type="region of interest" description="Disordered" evidence="1">
    <location>
        <begin position="783"/>
        <end position="828"/>
    </location>
</feature>
<feature type="compositionally biased region" description="Basic and acidic residues" evidence="1">
    <location>
        <begin position="861"/>
        <end position="877"/>
    </location>
</feature>
<name>A0A7E4VAR7_PANRE</name>
<protein>
    <submittedName>
        <fullName evidence="3">PWWP domain-containing protein</fullName>
    </submittedName>
</protein>
<feature type="region of interest" description="Disordered" evidence="1">
    <location>
        <begin position="401"/>
        <end position="421"/>
    </location>
</feature>
<accession>A0A7E4VAR7</accession>
<evidence type="ECO:0000256" key="1">
    <source>
        <dbReference type="SAM" id="MobiDB-lite"/>
    </source>
</evidence>
<feature type="compositionally biased region" description="Low complexity" evidence="1">
    <location>
        <begin position="1077"/>
        <end position="1089"/>
    </location>
</feature>
<reference evidence="3" key="2">
    <citation type="submission" date="2020-10" db="UniProtKB">
        <authorList>
            <consortium name="WormBaseParasite"/>
        </authorList>
    </citation>
    <scope>IDENTIFICATION</scope>
</reference>
<evidence type="ECO:0000313" key="2">
    <source>
        <dbReference type="Proteomes" id="UP000492821"/>
    </source>
</evidence>
<dbReference type="AlphaFoldDB" id="A0A7E4VAR7"/>
<proteinExistence type="predicted"/>
<feature type="compositionally biased region" description="Low complexity" evidence="1">
    <location>
        <begin position="160"/>
        <end position="191"/>
    </location>
</feature>
<evidence type="ECO:0000313" key="3">
    <source>
        <dbReference type="WBParaSite" id="Pan_g18152.t2"/>
    </source>
</evidence>
<feature type="compositionally biased region" description="Polar residues" evidence="1">
    <location>
        <begin position="731"/>
        <end position="743"/>
    </location>
</feature>
<keyword evidence="2" id="KW-1185">Reference proteome</keyword>
<sequence length="1152" mass="123469">MAVEQYSFMPTRIQFEARDNLAFACDANIDNGHWQTAFTSIAREDRLHRQGIFRLHHPKATTETPFQPADWPHRMMGHCYRGRQDWDKQTAPPTTPYAIVCPSGPSGFALFLIHSSPVPPLKTILASVAAEPKIAVTATVAESTTSPTAPVPAEVVPAEDTPVATSSAVPEETSSTPPVATSSAEPATSSADVAITSETPVNAEDVEIDVVDDHDPAQSTEEDPPASSTATSSTPVIPNKPLTAVNFDYGGPPITITNGTVLDLVNQFGIHDAWCAVLKLRGWKVSKETAEPIFPIRRFRDRVRKLKVTHETLLSRADDATTFLSKEFNSIANPDNDMEPPPNARIVPATSDAATNPEAIVVSAPPSLASTVPNSVPTSNTNAILNVETMLNVDTVLSEDEEPCSSTSIPRTHNGLLPPGYSKTDSVIEDILRKAASEFEAASASSTSAPAPAPKPKRSRKKNGNAAAAAVATSVSGPIHITLPFSATYELEQSARINASVESVMQKVIHNVAFEEDFNPMIPAPNQQIIWPTAPPPSTGPQQTFYMVQDDHIYPLAPPPQAVSVPATQHIQQQQPPQQIQVQATIPAPPPAKKPRMTKKMKAAQAAAAAQGNNDVNGYLSPVPQNSIPASVYNPNQSGNVYRGAPSSGPQQVVIMQPGQNQSRQPTYQQVPVSYTPGPGSNGVPQYVYTNNINEYLRQGSNIVTPSGHVTKVVTLQPGMQIPPGAFVAQPDQSPAPTYTQVVPAQHSPPQPTQYIIQQQPPAPAHAPIPTPVAVQQVPAPVAAPPPAPAPARRAPAAAPAAVDPAEVPGPSSATAPKRRRKAVKKDNALANFDDSDFEDLDPSQKTLTKATKAAKSPKKTKSESPKKEATKKEPAAKKAAVVVKDQKGKKGTDKKVDDIAVRLKELAAQRNAGNHDPTDLIEEILLLQKVYGQEKTRGYGTKRRFEKLEEDYNRLFNRMQQTELSLAVHMSSCEKLKRDVKDLQEENRDLRIAQGVPQRVPTPEISTSSRALRASRRLGLPVAPPSELPQKPREHTPPPRVPSPTPEAAKKAKASSAAVESTPAPAPAKATKTRRGAAAASTSTAATTSNPPVTRRKRGRARSQSPVEEASPDSGVDAPVAESEPDQQSKSYTASDFLPRRAAASKRIRYF</sequence>
<feature type="region of interest" description="Disordered" evidence="1">
    <location>
        <begin position="441"/>
        <end position="465"/>
    </location>
</feature>
<reference evidence="2" key="1">
    <citation type="journal article" date="2013" name="Genetics">
        <title>The draft genome and transcriptome of Panagrellus redivivus are shaped by the harsh demands of a free-living lifestyle.</title>
        <authorList>
            <person name="Srinivasan J."/>
            <person name="Dillman A.R."/>
            <person name="Macchietto M.G."/>
            <person name="Heikkinen L."/>
            <person name="Lakso M."/>
            <person name="Fracchia K.M."/>
            <person name="Antoshechkin I."/>
            <person name="Mortazavi A."/>
            <person name="Wong G."/>
            <person name="Sternberg P.W."/>
        </authorList>
    </citation>
    <scope>NUCLEOTIDE SEQUENCE [LARGE SCALE GENOMIC DNA]</scope>
    <source>
        <strain evidence="2">MT8872</strain>
    </source>
</reference>
<feature type="region of interest" description="Disordered" evidence="1">
    <location>
        <begin position="729"/>
        <end position="770"/>
    </location>
</feature>
<feature type="compositionally biased region" description="Low complexity" evidence="1">
    <location>
        <begin position="791"/>
        <end position="811"/>
    </location>
</feature>
<dbReference type="WBParaSite" id="Pan_g18152.t2">
    <property type="protein sequence ID" value="Pan_g18152.t2"/>
    <property type="gene ID" value="Pan_g18152"/>
</dbReference>
<feature type="compositionally biased region" description="Pro residues" evidence="1">
    <location>
        <begin position="761"/>
        <end position="770"/>
    </location>
</feature>
<dbReference type="Proteomes" id="UP000492821">
    <property type="component" value="Unassembled WGS sequence"/>
</dbReference>
<feature type="region of interest" description="Disordered" evidence="1">
    <location>
        <begin position="160"/>
        <end position="239"/>
    </location>
</feature>
<feature type="compositionally biased region" description="Low complexity" evidence="1">
    <location>
        <begin position="441"/>
        <end position="450"/>
    </location>
</feature>
<feature type="region of interest" description="Disordered" evidence="1">
    <location>
        <begin position="990"/>
        <end position="1152"/>
    </location>
</feature>